<dbReference type="EMBL" id="CP002116">
    <property type="protein sequence ID" value="ADK81545.1"/>
    <property type="molecule type" value="Genomic_DNA"/>
</dbReference>
<evidence type="ECO:0000313" key="1">
    <source>
        <dbReference type="EMBL" id="ADK81545.1"/>
    </source>
</evidence>
<organism evidence="1 2">
    <name type="scientific">Sediminispirochaeta smaragdinae (strain DSM 11293 / JCM 15392 / SEBR 4228)</name>
    <name type="common">Spirochaeta smaragdinae</name>
    <dbReference type="NCBI Taxonomy" id="573413"/>
    <lineage>
        <taxon>Bacteria</taxon>
        <taxon>Pseudomonadati</taxon>
        <taxon>Spirochaetota</taxon>
        <taxon>Spirochaetia</taxon>
        <taxon>Spirochaetales</taxon>
        <taxon>Spirochaetaceae</taxon>
        <taxon>Sediminispirochaeta</taxon>
    </lineage>
</organism>
<dbReference type="STRING" id="573413.Spirs_2431"/>
<evidence type="ECO:0000313" key="2">
    <source>
        <dbReference type="Proteomes" id="UP000002318"/>
    </source>
</evidence>
<dbReference type="KEGG" id="ssm:Spirs_2431"/>
<dbReference type="HOGENOM" id="CLU_806333_0_0_12"/>
<dbReference type="OrthoDB" id="789014at2"/>
<dbReference type="Proteomes" id="UP000002318">
    <property type="component" value="Chromosome"/>
</dbReference>
<dbReference type="AlphaFoldDB" id="E1R3B4"/>
<gene>
    <name evidence="1" type="ordered locus">Spirs_2431</name>
</gene>
<dbReference type="PROSITE" id="PS51257">
    <property type="entry name" value="PROKAR_LIPOPROTEIN"/>
    <property type="match status" value="1"/>
</dbReference>
<dbReference type="RefSeq" id="WP_013255008.1">
    <property type="nucleotide sequence ID" value="NC_014364.1"/>
</dbReference>
<dbReference type="SUPFAM" id="SSF50974">
    <property type="entry name" value="Nitrous oxide reductase, N-terminal domain"/>
    <property type="match status" value="1"/>
</dbReference>
<proteinExistence type="predicted"/>
<name>E1R3B4_SEDSS</name>
<protein>
    <recommendedName>
        <fullName evidence="3">Lipoprotein</fullName>
    </recommendedName>
</protein>
<keyword evidence="2" id="KW-1185">Reference proteome</keyword>
<evidence type="ECO:0008006" key="3">
    <source>
        <dbReference type="Google" id="ProtNLM"/>
    </source>
</evidence>
<accession>E1R3B4</accession>
<reference evidence="1 2" key="1">
    <citation type="journal article" date="2010" name="Stand. Genomic Sci.">
        <title>Complete genome sequence of Spirochaeta smaragdinae type strain (SEBR 4228).</title>
        <authorList>
            <person name="Mavromatis K."/>
            <person name="Yasawong M."/>
            <person name="Chertkov O."/>
            <person name="Lapidus A."/>
            <person name="Lucas S."/>
            <person name="Nolan M."/>
            <person name="Del Rio T.G."/>
            <person name="Tice H."/>
            <person name="Cheng J.F."/>
            <person name="Pitluck S."/>
            <person name="Liolios K."/>
            <person name="Ivanova N."/>
            <person name="Tapia R."/>
            <person name="Han C."/>
            <person name="Bruce D."/>
            <person name="Goodwin L."/>
            <person name="Pati A."/>
            <person name="Chen A."/>
            <person name="Palaniappan K."/>
            <person name="Land M."/>
            <person name="Hauser L."/>
            <person name="Chang Y.J."/>
            <person name="Jeffries C.D."/>
            <person name="Detter J.C."/>
            <person name="Rohde M."/>
            <person name="Brambilla E."/>
            <person name="Spring S."/>
            <person name="Goker M."/>
            <person name="Sikorski J."/>
            <person name="Woyke T."/>
            <person name="Bristow J."/>
            <person name="Eisen J.A."/>
            <person name="Markowitz V."/>
            <person name="Hugenholtz P."/>
            <person name="Klenk H.P."/>
            <person name="Kyrpides N.C."/>
        </authorList>
    </citation>
    <scope>NUCLEOTIDE SEQUENCE [LARGE SCALE GENOMIC DNA]</scope>
    <source>
        <strain evidence="2">DSM 11293 / JCM 15392 / SEBR 4228</strain>
    </source>
</reference>
<sequence>MRKYLLYTILSIFILSFFVGCNADGVGIFYTLSKEEELSGSDLQGLYIRSFVNIGSDVFCGAGPSVWKDNGSSWKNVSKSGYNSDPAIASDGTTIYAALYEEDDTDQEKTIWSYDGSSWTEVPSPPFASSTSMWLLDTSGLDFIVRSPDGNDSYDIYSINASGTISSILLTTAYPITDAAYDDLNDIYVLVGGPYYNDNPIIYHGDGTSFTAATSTVSDPIGGVIYYKDDDSIPPDRSTFYLTTKDGNLWSSTDGDTWDVVDEAPDNYSDDTPLLFDMGVVTFDSTAYLVIGSDEGYYEMDLSGTSISRPEGTIDSDTDIEASYSTFADGYVRCFYTVEDNHFLMGTATGVWENDNGDLDQK</sequence>
<dbReference type="InterPro" id="IPR011045">
    <property type="entry name" value="N2O_reductase_N"/>
</dbReference>